<sequence>MKGLGFLPSVPLSCKASYLRTRCRPSSTSVAPRRSQHCHTIALVSLDQESAQRVFEAVSPCRLEKLDGFGFLERAERLASTREVPSYIIENLKVWHKSYGIAVANNKDVKEDPNEYTEAMFSTLLELCRQAIETPIDFSSYHQRIREPFDHYKFGFDFSSVLLNRSESSVIGIENVAEAENYVKQGHNVIFLSNHQSEGDPYAIDVMLDWIAGCSREFCEDIVFMAGDRVRNDPMVSPFSAGRNLLTVYSKKHMNDQPELREHKLMHNRRTISETQKLFKEGGQALWFAPSGGRDRRSEEMGSVQISSFDEGAVDMMKFTAMKSGKPFHFYPMALWTYDMLPPPTNVGGAKVGEERVAKYTPMHMYIGKEIDWSSAVPPDVTDKIGRRRAQCKYIEDIVIEGYRQIGGYER</sequence>
<dbReference type="InterPro" id="IPR002123">
    <property type="entry name" value="Plipid/glycerol_acylTrfase"/>
</dbReference>
<keyword evidence="3" id="KW-1185">Reference proteome</keyword>
<dbReference type="SMART" id="SM00563">
    <property type="entry name" value="PlsC"/>
    <property type="match status" value="1"/>
</dbReference>
<evidence type="ECO:0000259" key="1">
    <source>
        <dbReference type="SMART" id="SM00563"/>
    </source>
</evidence>
<reference evidence="2 3" key="1">
    <citation type="journal article" date="2018" name="Mol. Biol. Evol.">
        <title>Analysis of the draft genome of the red seaweed Gracilariopsis chorda provides insights into genome size evolution in Rhodophyta.</title>
        <authorList>
            <person name="Lee J."/>
            <person name="Yang E.C."/>
            <person name="Graf L."/>
            <person name="Yang J.H."/>
            <person name="Qiu H."/>
            <person name="Zel Zion U."/>
            <person name="Chan C.X."/>
            <person name="Stephens T.G."/>
            <person name="Weber A.P.M."/>
            <person name="Boo G.H."/>
            <person name="Boo S.M."/>
            <person name="Kim K.M."/>
            <person name="Shin Y."/>
            <person name="Jung M."/>
            <person name="Lee S.J."/>
            <person name="Yim H.S."/>
            <person name="Lee J.H."/>
            <person name="Bhattacharya D."/>
            <person name="Yoon H.S."/>
        </authorList>
    </citation>
    <scope>NUCLEOTIDE SEQUENCE [LARGE SCALE GENOMIC DNA]</scope>
    <source>
        <strain evidence="2 3">SKKU-2015</strain>
        <tissue evidence="2">Whole body</tissue>
    </source>
</reference>
<evidence type="ECO:0000313" key="2">
    <source>
        <dbReference type="EMBL" id="PXF47528.1"/>
    </source>
</evidence>
<protein>
    <submittedName>
        <fullName evidence="2">Glycerol-3-phosphate acyltransferase, chloroplastic</fullName>
    </submittedName>
</protein>
<dbReference type="AlphaFoldDB" id="A0A2V3IZG0"/>
<feature type="domain" description="Phospholipid/glycerol acyltransferase" evidence="1">
    <location>
        <begin position="189"/>
        <end position="338"/>
    </location>
</feature>
<dbReference type="STRING" id="448386.A0A2V3IZG0"/>
<comment type="caution">
    <text evidence="2">The sequence shown here is derived from an EMBL/GenBank/DDBJ whole genome shotgun (WGS) entry which is preliminary data.</text>
</comment>
<dbReference type="InterPro" id="IPR016222">
    <property type="entry name" value="G3P_O-acylTrfase_chlp"/>
</dbReference>
<proteinExistence type="predicted"/>
<gene>
    <name evidence="2" type="ORF">BWQ96_02672</name>
</gene>
<dbReference type="Proteomes" id="UP000247409">
    <property type="component" value="Unassembled WGS sequence"/>
</dbReference>
<dbReference type="PANTHER" id="PTHR35695:SF1">
    <property type="entry name" value="GLYCEROL-3-PHOSPHATE ACYLTRANSFERASE, CHLOROPLASTIC"/>
    <property type="match status" value="1"/>
</dbReference>
<organism evidence="2 3">
    <name type="scientific">Gracilariopsis chorda</name>
    <dbReference type="NCBI Taxonomy" id="448386"/>
    <lineage>
        <taxon>Eukaryota</taxon>
        <taxon>Rhodophyta</taxon>
        <taxon>Florideophyceae</taxon>
        <taxon>Rhodymeniophycidae</taxon>
        <taxon>Gracilariales</taxon>
        <taxon>Gracilariaceae</taxon>
        <taxon>Gracilariopsis</taxon>
    </lineage>
</organism>
<dbReference type="EMBL" id="NBIV01000023">
    <property type="protein sequence ID" value="PXF47528.1"/>
    <property type="molecule type" value="Genomic_DNA"/>
</dbReference>
<dbReference type="SUPFAM" id="SSF69593">
    <property type="entry name" value="Glycerol-3-phosphate (1)-acyltransferase"/>
    <property type="match status" value="1"/>
</dbReference>
<dbReference type="PANTHER" id="PTHR35695">
    <property type="entry name" value="GLYCEROL-3-PHOSPHATE ACYLTRANSFERASE, CHLOROPLASTIC"/>
    <property type="match status" value="1"/>
</dbReference>
<evidence type="ECO:0000313" key="3">
    <source>
        <dbReference type="Proteomes" id="UP000247409"/>
    </source>
</evidence>
<accession>A0A2V3IZG0</accession>
<keyword evidence="2" id="KW-0012">Acyltransferase</keyword>
<dbReference type="Pfam" id="PF01553">
    <property type="entry name" value="Acyltransferase"/>
    <property type="match status" value="1"/>
</dbReference>
<dbReference type="Gene3D" id="3.40.1130.10">
    <property type="entry name" value="Glycerol-3-phosphate (1)-acyltransferase"/>
    <property type="match status" value="1"/>
</dbReference>
<dbReference type="GO" id="GO:0006655">
    <property type="term" value="P:phosphatidylglycerol biosynthetic process"/>
    <property type="evidence" value="ECO:0007669"/>
    <property type="project" value="TreeGrafter"/>
</dbReference>
<dbReference type="GO" id="GO:0004366">
    <property type="term" value="F:glycerol-3-phosphate O-acyltransferase activity"/>
    <property type="evidence" value="ECO:0007669"/>
    <property type="project" value="InterPro"/>
</dbReference>
<name>A0A2V3IZG0_9FLOR</name>
<dbReference type="OrthoDB" id="524544at2759"/>
<keyword evidence="2" id="KW-0808">Transferase</keyword>